<dbReference type="PANTHER" id="PTHR21256">
    <property type="entry name" value="HISTIDINOL DEHYDROGENASE HDH"/>
    <property type="match status" value="1"/>
</dbReference>
<dbReference type="Proteomes" id="UP000003789">
    <property type="component" value="Unassembled WGS sequence"/>
</dbReference>
<evidence type="ECO:0000256" key="9">
    <source>
        <dbReference type="ARBA" id="ARBA00023027"/>
    </source>
</evidence>
<feature type="binding site" evidence="12 15">
    <location>
        <position position="185"/>
    </location>
    <ligand>
        <name>NAD(+)</name>
        <dbReference type="ChEBI" id="CHEBI:57540"/>
    </ligand>
</feature>
<evidence type="ECO:0000256" key="13">
    <source>
        <dbReference type="PIRNR" id="PIRNR000099"/>
    </source>
</evidence>
<comment type="catalytic activity">
    <reaction evidence="11 12">
        <text>L-histidinol + 2 NAD(+) + H2O = L-histidine + 2 NADH + 3 H(+)</text>
        <dbReference type="Rhea" id="RHEA:20641"/>
        <dbReference type="ChEBI" id="CHEBI:15377"/>
        <dbReference type="ChEBI" id="CHEBI:15378"/>
        <dbReference type="ChEBI" id="CHEBI:57540"/>
        <dbReference type="ChEBI" id="CHEBI:57595"/>
        <dbReference type="ChEBI" id="CHEBI:57699"/>
        <dbReference type="ChEBI" id="CHEBI:57945"/>
        <dbReference type="EC" id="1.1.1.23"/>
    </reaction>
</comment>
<dbReference type="InterPro" id="IPR012131">
    <property type="entry name" value="Hstdl_DH"/>
</dbReference>
<evidence type="ECO:0000256" key="4">
    <source>
        <dbReference type="ARBA" id="ARBA00012965"/>
    </source>
</evidence>
<feature type="binding site" evidence="12 16">
    <location>
        <position position="411"/>
    </location>
    <ligand>
        <name>substrate</name>
    </ligand>
</feature>
<dbReference type="FunFam" id="3.40.50.1980:FF:000002">
    <property type="entry name" value="Histidinol dehydrogenase, chloroplastic"/>
    <property type="match status" value="1"/>
</dbReference>
<dbReference type="EC" id="1.1.1.23" evidence="4 12"/>
<feature type="active site" description="Proton acceptor" evidence="12 14">
    <location>
        <position position="323"/>
    </location>
</feature>
<dbReference type="OrthoDB" id="9805269at2"/>
<evidence type="ECO:0000313" key="19">
    <source>
        <dbReference type="EMBL" id="EAS43881.1"/>
    </source>
</evidence>
<comment type="pathway">
    <text evidence="2 12">Amino-acid biosynthesis; L-histidine biosynthesis; L-histidine from 5-phospho-alpha-D-ribose 1-diphosphate: step 9/9.</text>
</comment>
<evidence type="ECO:0000256" key="17">
    <source>
        <dbReference type="PIRSR" id="PIRSR000099-4"/>
    </source>
</evidence>
<dbReference type="GO" id="GO:0051287">
    <property type="term" value="F:NAD binding"/>
    <property type="evidence" value="ECO:0007669"/>
    <property type="project" value="InterPro"/>
</dbReference>
<dbReference type="Gene3D" id="3.40.50.1980">
    <property type="entry name" value="Nitrogenase molybdenum iron protein domain"/>
    <property type="match status" value="2"/>
</dbReference>
<dbReference type="InterPro" id="IPR001692">
    <property type="entry name" value="Histidinol_DH_CS"/>
</dbReference>
<feature type="binding site" evidence="12 17">
    <location>
        <position position="259"/>
    </location>
    <ligand>
        <name>Zn(2+)</name>
        <dbReference type="ChEBI" id="CHEBI:29105"/>
    </ligand>
</feature>
<dbReference type="AlphaFoldDB" id="Q1Z5K1"/>
<feature type="binding site" evidence="12 17">
    <location>
        <position position="416"/>
    </location>
    <ligand>
        <name>Zn(2+)</name>
        <dbReference type="ChEBI" id="CHEBI:29105"/>
    </ligand>
</feature>
<dbReference type="InterPro" id="IPR022695">
    <property type="entry name" value="Histidinol_DH_monofunct"/>
</dbReference>
<evidence type="ECO:0000256" key="1">
    <source>
        <dbReference type="ARBA" id="ARBA00003850"/>
    </source>
</evidence>
<keyword evidence="10 12" id="KW-0368">Histidine biosynthesis</keyword>
<feature type="binding site" evidence="12 15">
    <location>
        <position position="208"/>
    </location>
    <ligand>
        <name>NAD(+)</name>
        <dbReference type="ChEBI" id="CHEBI:57540"/>
    </ligand>
</feature>
<evidence type="ECO:0000256" key="10">
    <source>
        <dbReference type="ARBA" id="ARBA00023102"/>
    </source>
</evidence>
<keyword evidence="5 12" id="KW-0028">Amino-acid biosynthesis</keyword>
<accession>Q1Z5K1</accession>
<keyword evidence="8 12" id="KW-0560">Oxidoreductase</keyword>
<evidence type="ECO:0000256" key="18">
    <source>
        <dbReference type="RuleBase" id="RU004175"/>
    </source>
</evidence>
<keyword evidence="9 12" id="KW-0520">NAD</keyword>
<keyword evidence="7 12" id="KW-0862">Zinc</keyword>
<dbReference type="GO" id="GO:0008270">
    <property type="term" value="F:zinc ion binding"/>
    <property type="evidence" value="ECO:0007669"/>
    <property type="project" value="UniProtKB-UniRule"/>
</dbReference>
<evidence type="ECO:0000313" key="20">
    <source>
        <dbReference type="Proteomes" id="UP000003789"/>
    </source>
</evidence>
<dbReference type="InterPro" id="IPR016161">
    <property type="entry name" value="Ald_DH/histidinol_DH"/>
</dbReference>
<feature type="binding site" evidence="12 16">
    <location>
        <position position="357"/>
    </location>
    <ligand>
        <name>substrate</name>
    </ligand>
</feature>
<dbReference type="PANTHER" id="PTHR21256:SF2">
    <property type="entry name" value="HISTIDINE BIOSYNTHESIS TRIFUNCTIONAL PROTEIN"/>
    <property type="match status" value="1"/>
</dbReference>
<dbReference type="EMBL" id="AAPH01000008">
    <property type="protein sequence ID" value="EAS43881.1"/>
    <property type="molecule type" value="Genomic_DNA"/>
</dbReference>
<comment type="cofactor">
    <cofactor evidence="12 17">
        <name>Zn(2+)</name>
        <dbReference type="ChEBI" id="CHEBI:29105"/>
    </cofactor>
    <text evidence="12 17">Binds 1 zinc ion per subunit.</text>
</comment>
<feature type="binding site" evidence="12 15">
    <location>
        <position position="127"/>
    </location>
    <ligand>
        <name>NAD(+)</name>
        <dbReference type="ChEBI" id="CHEBI:57540"/>
    </ligand>
</feature>
<evidence type="ECO:0000256" key="12">
    <source>
        <dbReference type="HAMAP-Rule" id="MF_01024"/>
    </source>
</evidence>
<evidence type="ECO:0000256" key="5">
    <source>
        <dbReference type="ARBA" id="ARBA00022605"/>
    </source>
</evidence>
<feature type="binding site" evidence="12 17">
    <location>
        <position position="256"/>
    </location>
    <ligand>
        <name>Zn(2+)</name>
        <dbReference type="ChEBI" id="CHEBI:29105"/>
    </ligand>
</feature>
<evidence type="ECO:0000256" key="14">
    <source>
        <dbReference type="PIRSR" id="PIRSR000099-1"/>
    </source>
</evidence>
<dbReference type="FunFam" id="1.20.5.1300:FF:000002">
    <property type="entry name" value="Histidinol dehydrogenase, chloroplastic"/>
    <property type="match status" value="1"/>
</dbReference>
<protein>
    <recommendedName>
        <fullName evidence="4 12">Histidinol dehydrogenase</fullName>
        <shortName evidence="12">HDH</shortName>
        <ecNumber evidence="4 12">1.1.1.23</ecNumber>
    </recommendedName>
</protein>
<evidence type="ECO:0000256" key="11">
    <source>
        <dbReference type="ARBA" id="ARBA00049489"/>
    </source>
</evidence>
<dbReference type="GO" id="GO:0005829">
    <property type="term" value="C:cytosol"/>
    <property type="evidence" value="ECO:0007669"/>
    <property type="project" value="TreeGrafter"/>
</dbReference>
<dbReference type="HOGENOM" id="CLU_006732_3_0_6"/>
<feature type="binding site" evidence="12 16">
    <location>
        <position position="416"/>
    </location>
    <ligand>
        <name>substrate</name>
    </ligand>
</feature>
<dbReference type="PIRSF" id="PIRSF000099">
    <property type="entry name" value="Histidinol_dh"/>
    <property type="match status" value="1"/>
</dbReference>
<dbReference type="PRINTS" id="PR00083">
    <property type="entry name" value="HOLDHDRGNASE"/>
</dbReference>
<feature type="binding site" evidence="12 16">
    <location>
        <position position="234"/>
    </location>
    <ligand>
        <name>substrate</name>
    </ligand>
</feature>
<organism evidence="19 20">
    <name type="scientific">Photobacterium profundum 3TCK</name>
    <dbReference type="NCBI Taxonomy" id="314280"/>
    <lineage>
        <taxon>Bacteria</taxon>
        <taxon>Pseudomonadati</taxon>
        <taxon>Pseudomonadota</taxon>
        <taxon>Gammaproteobacteria</taxon>
        <taxon>Vibrionales</taxon>
        <taxon>Vibrionaceae</taxon>
        <taxon>Photobacterium</taxon>
    </lineage>
</organism>
<dbReference type="FunFam" id="3.40.50.1980:FF:000001">
    <property type="entry name" value="Histidinol dehydrogenase"/>
    <property type="match status" value="1"/>
</dbReference>
<dbReference type="Gene3D" id="1.20.5.1300">
    <property type="match status" value="1"/>
</dbReference>
<sequence length="443" mass="47728">MKTVVWQSLSENQQESLLQRPAITEGANITAIVADVIADIRQRGDEALLDLTEKFDRVRPDSIRVSEQEVAAASSRLSNSMKQALQQAYQNISTFHKAQKIKPLRVETQPGVVCEQVTRPINSVGLYIPGGSAPLPSTVLMLGVPAQIAGCRQVVLCSPPPIADEILYVAQLCGITEIYNAGGSQAIAAMAYGTKSVTKVDKIFGPGNAFVTEAKRQVSNDFRGSAIDMPAGPSEVLVIADKTADPDFIAADLLSQAEHGPDSQVILLTPEPSIADRVADAIQQQLKVLPRADIARQALGSSILIVTETITQCISISNHYGPEHLIVQTREPRELVPLLDNAGSIFLGDWSPESVGDYASGTNHVLPTYGYTRTYSSLGLADFSKRMTVQELTADGLKTLAPTVVTMAEAEGLDAHKRAVTIRIEKLQQQAILKAQQVKEKEA</sequence>
<dbReference type="SUPFAM" id="SSF53720">
    <property type="entry name" value="ALDH-like"/>
    <property type="match status" value="1"/>
</dbReference>
<feature type="binding site" evidence="12 16">
    <location>
        <position position="324"/>
    </location>
    <ligand>
        <name>substrate</name>
    </ligand>
</feature>
<dbReference type="GO" id="GO:0000105">
    <property type="term" value="P:L-histidine biosynthetic process"/>
    <property type="evidence" value="ECO:0007669"/>
    <property type="project" value="UniProtKB-UniRule"/>
</dbReference>
<keyword evidence="6 12" id="KW-0479">Metal-binding</keyword>
<dbReference type="GO" id="GO:0004399">
    <property type="term" value="F:histidinol dehydrogenase activity"/>
    <property type="evidence" value="ECO:0007669"/>
    <property type="project" value="UniProtKB-UniRule"/>
</dbReference>
<evidence type="ECO:0000256" key="8">
    <source>
        <dbReference type="ARBA" id="ARBA00023002"/>
    </source>
</evidence>
<comment type="function">
    <text evidence="1 12">Catalyzes the sequential NAD-dependent oxidations of L-histidinol to L-histidinaldehyde and then to L-histidine.</text>
</comment>
<feature type="active site" description="Proton acceptor" evidence="12 14">
    <location>
        <position position="324"/>
    </location>
</feature>
<evidence type="ECO:0000256" key="7">
    <source>
        <dbReference type="ARBA" id="ARBA00022833"/>
    </source>
</evidence>
<evidence type="ECO:0000256" key="3">
    <source>
        <dbReference type="ARBA" id="ARBA00010178"/>
    </source>
</evidence>
<evidence type="ECO:0000256" key="2">
    <source>
        <dbReference type="ARBA" id="ARBA00004940"/>
    </source>
</evidence>
<proteinExistence type="inferred from homology"/>
<dbReference type="NCBIfam" id="TIGR00069">
    <property type="entry name" value="hisD"/>
    <property type="match status" value="1"/>
</dbReference>
<dbReference type="CDD" id="cd06572">
    <property type="entry name" value="Histidinol_dh"/>
    <property type="match status" value="1"/>
</dbReference>
<evidence type="ECO:0000256" key="6">
    <source>
        <dbReference type="ARBA" id="ARBA00022723"/>
    </source>
</evidence>
<feature type="binding site" evidence="12 17">
    <location>
        <position position="357"/>
    </location>
    <ligand>
        <name>Zn(2+)</name>
        <dbReference type="ChEBI" id="CHEBI:29105"/>
    </ligand>
</feature>
<comment type="caution">
    <text evidence="19">The sequence shown here is derived from an EMBL/GenBank/DDBJ whole genome shotgun (WGS) entry which is preliminary data.</text>
</comment>
<dbReference type="RefSeq" id="WP_006231157.1">
    <property type="nucleotide sequence ID" value="NZ_CH724135.1"/>
</dbReference>
<evidence type="ECO:0000256" key="16">
    <source>
        <dbReference type="PIRSR" id="PIRSR000099-3"/>
    </source>
</evidence>
<gene>
    <name evidence="12" type="primary">hisD</name>
    <name evidence="19" type="ORF">P3TCK_16284</name>
</gene>
<reference evidence="19 20" key="1">
    <citation type="submission" date="2006-03" db="EMBL/GenBank/DDBJ databases">
        <authorList>
            <person name="Bartlett D.H."/>
            <person name="Valle G."/>
            <person name="Lauro F.M."/>
            <person name="Vezzi A."/>
            <person name="Simonato F."/>
            <person name="Eloe E."/>
            <person name="Vitulo N."/>
            <person name="Stratton T.K."/>
            <person name="D'angelo M."/>
            <person name="Ferriera S."/>
            <person name="Johnson J."/>
            <person name="Kravitz S."/>
            <person name="Beeson K."/>
            <person name="Sutton G."/>
            <person name="Rogers Y."/>
            <person name="Friedman R."/>
            <person name="Frazier M."/>
            <person name="Venter J.C."/>
        </authorList>
    </citation>
    <scope>NUCLEOTIDE SEQUENCE [LARGE SCALE GENOMIC DNA]</scope>
    <source>
        <strain evidence="19 20">3TCK</strain>
    </source>
</reference>
<evidence type="ECO:0000256" key="15">
    <source>
        <dbReference type="PIRSR" id="PIRSR000099-2"/>
    </source>
</evidence>
<dbReference type="Pfam" id="PF00815">
    <property type="entry name" value="Histidinol_dh"/>
    <property type="match status" value="1"/>
</dbReference>
<dbReference type="UniPathway" id="UPA00031">
    <property type="reaction ID" value="UER00014"/>
</dbReference>
<dbReference type="HAMAP" id="MF_01024">
    <property type="entry name" value="HisD"/>
    <property type="match status" value="1"/>
</dbReference>
<feature type="binding site" evidence="12 16">
    <location>
        <position position="259"/>
    </location>
    <ligand>
        <name>substrate</name>
    </ligand>
</feature>
<feature type="binding site" evidence="12 16">
    <location>
        <position position="256"/>
    </location>
    <ligand>
        <name>substrate</name>
    </ligand>
</feature>
<name>Q1Z5K1_9GAMM</name>
<dbReference type="PROSITE" id="PS00611">
    <property type="entry name" value="HISOL_DEHYDROGENASE"/>
    <property type="match status" value="1"/>
</dbReference>
<comment type="similarity">
    <text evidence="3 12 13 18">Belongs to the histidinol dehydrogenase family.</text>
</comment>